<evidence type="ECO:0000313" key="2">
    <source>
        <dbReference type="Proteomes" id="UP000051845"/>
    </source>
</evidence>
<dbReference type="EMBL" id="AYYR01000013">
    <property type="protein sequence ID" value="KRM77338.1"/>
    <property type="molecule type" value="Genomic_DNA"/>
</dbReference>
<sequence>MLTASDCRSVIWHDARYQRAIKLLQDDWQSVDTGNPLMSELIMITDLQFVQALQSAKLVPEKIDFVNYTAVMRFLNQHRRVLSTASQQWLTQNFK</sequence>
<evidence type="ECO:0000313" key="1">
    <source>
        <dbReference type="EMBL" id="KRM77338.1"/>
    </source>
</evidence>
<dbReference type="STRING" id="33960.TY91_08050"/>
<dbReference type="RefSeq" id="WP_054758458.1">
    <property type="nucleotide sequence ID" value="NZ_AYYR01000013.1"/>
</dbReference>
<name>A0A0R2BEB1_SECCO</name>
<protein>
    <submittedName>
        <fullName evidence="1">Uncharacterized protein</fullName>
    </submittedName>
</protein>
<reference evidence="1 2" key="1">
    <citation type="journal article" date="2015" name="Genome Announc.">
        <title>Expanding the biotechnology potential of lactobacilli through comparative genomics of 213 strains and associated genera.</title>
        <authorList>
            <person name="Sun Z."/>
            <person name="Harris H.M."/>
            <person name="McCann A."/>
            <person name="Guo C."/>
            <person name="Argimon S."/>
            <person name="Zhang W."/>
            <person name="Yang X."/>
            <person name="Jeffery I.B."/>
            <person name="Cooney J.C."/>
            <person name="Kagawa T.F."/>
            <person name="Liu W."/>
            <person name="Song Y."/>
            <person name="Salvetti E."/>
            <person name="Wrobel A."/>
            <person name="Rasinkangas P."/>
            <person name="Parkhill J."/>
            <person name="Rea M.C."/>
            <person name="O'Sullivan O."/>
            <person name="Ritari J."/>
            <person name="Douillard F.P."/>
            <person name="Paul Ross R."/>
            <person name="Yang R."/>
            <person name="Briner A.E."/>
            <person name="Felis G.E."/>
            <person name="de Vos W.M."/>
            <person name="Barrangou R."/>
            <person name="Klaenhammer T.R."/>
            <person name="Caufield P.W."/>
            <person name="Cui Y."/>
            <person name="Zhang H."/>
            <person name="O'Toole P.W."/>
        </authorList>
    </citation>
    <scope>NUCLEOTIDE SEQUENCE [LARGE SCALE GENOMIC DNA]</scope>
    <source>
        <strain evidence="1 2">DSM 20515</strain>
    </source>
</reference>
<dbReference type="AlphaFoldDB" id="A0A0R2BEB1"/>
<comment type="caution">
    <text evidence="1">The sequence shown here is derived from an EMBL/GenBank/DDBJ whole genome shotgun (WGS) entry which is preliminary data.</text>
</comment>
<dbReference type="Proteomes" id="UP000051845">
    <property type="component" value="Unassembled WGS sequence"/>
</dbReference>
<proteinExistence type="predicted"/>
<gene>
    <name evidence="1" type="ORF">FC82_GL000584</name>
</gene>
<organism evidence="1 2">
    <name type="scientific">Secundilactobacillus collinoides DSM 20515 = JCM 1123</name>
    <dbReference type="NCBI Taxonomy" id="1423733"/>
    <lineage>
        <taxon>Bacteria</taxon>
        <taxon>Bacillati</taxon>
        <taxon>Bacillota</taxon>
        <taxon>Bacilli</taxon>
        <taxon>Lactobacillales</taxon>
        <taxon>Lactobacillaceae</taxon>
        <taxon>Secundilactobacillus</taxon>
    </lineage>
</organism>
<dbReference type="PATRIC" id="fig|1423733.4.peg.606"/>
<accession>A0A0R2BEB1</accession>